<dbReference type="AlphaFoldDB" id="A0AAD7HRW1"/>
<proteinExistence type="predicted"/>
<name>A0AAD7HRW1_9AGAR</name>
<evidence type="ECO:0000313" key="2">
    <source>
        <dbReference type="Proteomes" id="UP001215280"/>
    </source>
</evidence>
<accession>A0AAD7HRW1</accession>
<reference evidence="1" key="1">
    <citation type="submission" date="2023-03" db="EMBL/GenBank/DDBJ databases">
        <title>Massive genome expansion in bonnet fungi (Mycena s.s.) driven by repeated elements and novel gene families across ecological guilds.</title>
        <authorList>
            <consortium name="Lawrence Berkeley National Laboratory"/>
            <person name="Harder C.B."/>
            <person name="Miyauchi S."/>
            <person name="Viragh M."/>
            <person name="Kuo A."/>
            <person name="Thoen E."/>
            <person name="Andreopoulos B."/>
            <person name="Lu D."/>
            <person name="Skrede I."/>
            <person name="Drula E."/>
            <person name="Henrissat B."/>
            <person name="Morin E."/>
            <person name="Kohler A."/>
            <person name="Barry K."/>
            <person name="LaButti K."/>
            <person name="Morin E."/>
            <person name="Salamov A."/>
            <person name="Lipzen A."/>
            <person name="Mereny Z."/>
            <person name="Hegedus B."/>
            <person name="Baldrian P."/>
            <person name="Stursova M."/>
            <person name="Weitz H."/>
            <person name="Taylor A."/>
            <person name="Grigoriev I.V."/>
            <person name="Nagy L.G."/>
            <person name="Martin F."/>
            <person name="Kauserud H."/>
        </authorList>
    </citation>
    <scope>NUCLEOTIDE SEQUENCE</scope>
    <source>
        <strain evidence="1">CBHHK188m</strain>
    </source>
</reference>
<gene>
    <name evidence="1" type="ORF">DFH07DRAFT_970357</name>
</gene>
<organism evidence="1 2">
    <name type="scientific">Mycena maculata</name>
    <dbReference type="NCBI Taxonomy" id="230809"/>
    <lineage>
        <taxon>Eukaryota</taxon>
        <taxon>Fungi</taxon>
        <taxon>Dikarya</taxon>
        <taxon>Basidiomycota</taxon>
        <taxon>Agaricomycotina</taxon>
        <taxon>Agaricomycetes</taxon>
        <taxon>Agaricomycetidae</taxon>
        <taxon>Agaricales</taxon>
        <taxon>Marasmiineae</taxon>
        <taxon>Mycenaceae</taxon>
        <taxon>Mycena</taxon>
    </lineage>
</organism>
<sequence>MASNLPQQFQYLLLRTSPPVDALALRQALQETLALTFGLTASGTHLDVLWVETTSTTGRGLVRVDNGPDATRVLASIAASSSSPRLELIKASSFLPSLLVDDTPL</sequence>
<dbReference type="EMBL" id="JARJLG010000216">
    <property type="protein sequence ID" value="KAJ7726828.1"/>
    <property type="molecule type" value="Genomic_DNA"/>
</dbReference>
<evidence type="ECO:0000313" key="1">
    <source>
        <dbReference type="EMBL" id="KAJ7726828.1"/>
    </source>
</evidence>
<protein>
    <submittedName>
        <fullName evidence="1">Uncharacterized protein</fullName>
    </submittedName>
</protein>
<dbReference type="Proteomes" id="UP001215280">
    <property type="component" value="Unassembled WGS sequence"/>
</dbReference>
<comment type="caution">
    <text evidence="1">The sequence shown here is derived from an EMBL/GenBank/DDBJ whole genome shotgun (WGS) entry which is preliminary data.</text>
</comment>
<keyword evidence="2" id="KW-1185">Reference proteome</keyword>